<accession>A0A382BZC0</accession>
<sequence>MKHCGVDNYARIRTASLAVVAVAFLVMALTSLMIMREVQAFGDKADRDRACAVHWIVYDLVIEAFDAVDRGSGFDDPEEALEDAFEQVGDRMEFLADQCMPDVMRESRGTSGWR</sequence>
<protein>
    <submittedName>
        <fullName evidence="2">Uncharacterized protein</fullName>
    </submittedName>
</protein>
<gene>
    <name evidence="2" type="ORF">METZ01_LOCUS171828</name>
</gene>
<keyword evidence="1" id="KW-1133">Transmembrane helix</keyword>
<dbReference type="AlphaFoldDB" id="A0A382BZC0"/>
<evidence type="ECO:0000313" key="2">
    <source>
        <dbReference type="EMBL" id="SVB18974.1"/>
    </source>
</evidence>
<feature type="transmembrane region" description="Helical" evidence="1">
    <location>
        <begin position="12"/>
        <end position="34"/>
    </location>
</feature>
<evidence type="ECO:0000256" key="1">
    <source>
        <dbReference type="SAM" id="Phobius"/>
    </source>
</evidence>
<reference evidence="2" key="1">
    <citation type="submission" date="2018-05" db="EMBL/GenBank/DDBJ databases">
        <authorList>
            <person name="Lanie J.A."/>
            <person name="Ng W.-L."/>
            <person name="Kazmierczak K.M."/>
            <person name="Andrzejewski T.M."/>
            <person name="Davidsen T.M."/>
            <person name="Wayne K.J."/>
            <person name="Tettelin H."/>
            <person name="Glass J.I."/>
            <person name="Rusch D."/>
            <person name="Podicherti R."/>
            <person name="Tsui H.-C.T."/>
            <person name="Winkler M.E."/>
        </authorList>
    </citation>
    <scope>NUCLEOTIDE SEQUENCE</scope>
</reference>
<name>A0A382BZC0_9ZZZZ</name>
<dbReference type="EMBL" id="UINC01032007">
    <property type="protein sequence ID" value="SVB18974.1"/>
    <property type="molecule type" value="Genomic_DNA"/>
</dbReference>
<organism evidence="2">
    <name type="scientific">marine metagenome</name>
    <dbReference type="NCBI Taxonomy" id="408172"/>
    <lineage>
        <taxon>unclassified sequences</taxon>
        <taxon>metagenomes</taxon>
        <taxon>ecological metagenomes</taxon>
    </lineage>
</organism>
<keyword evidence="1" id="KW-0812">Transmembrane</keyword>
<proteinExistence type="predicted"/>
<keyword evidence="1" id="KW-0472">Membrane</keyword>